<dbReference type="Proteomes" id="UP000276603">
    <property type="component" value="Unassembled WGS sequence"/>
</dbReference>
<gene>
    <name evidence="6" type="ORF">D7Z94_24630</name>
</gene>
<reference evidence="6 7" key="1">
    <citation type="submission" date="2018-10" db="EMBL/GenBank/DDBJ databases">
        <title>Ulvibacterium marinum gen. nov., sp. nov., a novel marine bacterium of the family Flavobacteriaceae, isolated from a culture of the green alga Ulva prolifera.</title>
        <authorList>
            <person name="Zhang Z."/>
        </authorList>
    </citation>
    <scope>NUCLEOTIDE SEQUENCE [LARGE SCALE GENOMIC DNA]</scope>
    <source>
        <strain evidence="6 7">CCMM003</strain>
    </source>
</reference>
<dbReference type="AlphaFoldDB" id="A0A3B0BVF7"/>
<dbReference type="EMBL" id="RBCJ01000006">
    <property type="protein sequence ID" value="RKN77042.1"/>
    <property type="molecule type" value="Genomic_DNA"/>
</dbReference>
<dbReference type="InterPro" id="IPR039650">
    <property type="entry name" value="HdrA-like"/>
</dbReference>
<dbReference type="GO" id="GO:0051539">
    <property type="term" value="F:4 iron, 4 sulfur cluster binding"/>
    <property type="evidence" value="ECO:0007669"/>
    <property type="project" value="UniProtKB-KW"/>
</dbReference>
<evidence type="ECO:0000313" key="6">
    <source>
        <dbReference type="EMBL" id="RKN77042.1"/>
    </source>
</evidence>
<sequence>MKHKIIPTVVIIATFLVFGCIQSLDAQKNQNSADVIVYGGTSAGIAAAIQSSRMGKSVVLIEPTNRIGGLTTGGLGQTDIGNKIAIGGISREFYENIKTYYDNPKNWKWQKKSEYLDGGQTRTERGENSMWTFEPSAALSVYKNMIAKENITLIYNERLNRKNGVKKADGKIQSIKMESGKVFSGDVFIDATYEGDLMATSGVSYTYGRESNDQYGETLNGVQANIKNTSLRGIVSRNGYNHNFIPGVDPYVKKGDPKSGLLPNVVEKPGLEGSGDKKIQAYCFRMCLTDHPENRIPFKKPEGYDEINYELLFRNYEARTGSIRDMYSYGNSLLPWINSAMPNRKTDTNNKFGFSTDYIGKNYEYPEASYVERERIVEDHRKYQMGLMWTLANHPRIPKEVRDEASRWGTTKDEFERPDGWQQQLYIREARRMVSDYVMTQYNCEGLHIPNDPIGLGAYGMDSHNIQRYVDANGFVQNEGNVEAHGFKPYPISYKSIVPKKEECENLIVPVCLSATHIAFGSIRMEPVFMVLGQSAATAASLAIDTGSAVQDVHYLTLRKSLLKYGQRIK</sequence>
<dbReference type="SUPFAM" id="SSF51905">
    <property type="entry name" value="FAD/NAD(P)-binding domain"/>
    <property type="match status" value="1"/>
</dbReference>
<evidence type="ECO:0000256" key="4">
    <source>
        <dbReference type="ARBA" id="ARBA00023004"/>
    </source>
</evidence>
<dbReference type="RefSeq" id="WP_120714389.1">
    <property type="nucleotide sequence ID" value="NZ_RBCJ01000006.1"/>
</dbReference>
<name>A0A3B0BVF7_9FLAO</name>
<dbReference type="Pfam" id="PF12831">
    <property type="entry name" value="FAD_oxidored"/>
    <property type="match status" value="1"/>
</dbReference>
<keyword evidence="3" id="KW-0560">Oxidoreductase</keyword>
<keyword evidence="4" id="KW-0408">Iron</keyword>
<dbReference type="GO" id="GO:0046872">
    <property type="term" value="F:metal ion binding"/>
    <property type="evidence" value="ECO:0007669"/>
    <property type="project" value="UniProtKB-KW"/>
</dbReference>
<keyword evidence="1" id="KW-0004">4Fe-4S</keyword>
<evidence type="ECO:0000256" key="2">
    <source>
        <dbReference type="ARBA" id="ARBA00022723"/>
    </source>
</evidence>
<evidence type="ECO:0000256" key="1">
    <source>
        <dbReference type="ARBA" id="ARBA00022485"/>
    </source>
</evidence>
<dbReference type="PANTHER" id="PTHR43498:SF1">
    <property type="entry name" value="COB--COM HETERODISULFIDE REDUCTASE IRON-SULFUR SUBUNIT A"/>
    <property type="match status" value="1"/>
</dbReference>
<evidence type="ECO:0000313" key="7">
    <source>
        <dbReference type="Proteomes" id="UP000276603"/>
    </source>
</evidence>
<dbReference type="GO" id="GO:0016491">
    <property type="term" value="F:oxidoreductase activity"/>
    <property type="evidence" value="ECO:0007669"/>
    <property type="project" value="UniProtKB-KW"/>
</dbReference>
<keyword evidence="7" id="KW-1185">Reference proteome</keyword>
<organism evidence="6 7">
    <name type="scientific">Ulvibacterium marinum</name>
    <dbReference type="NCBI Taxonomy" id="2419782"/>
    <lineage>
        <taxon>Bacteria</taxon>
        <taxon>Pseudomonadati</taxon>
        <taxon>Bacteroidota</taxon>
        <taxon>Flavobacteriia</taxon>
        <taxon>Flavobacteriales</taxon>
        <taxon>Flavobacteriaceae</taxon>
        <taxon>Ulvibacterium</taxon>
    </lineage>
</organism>
<dbReference type="Gene3D" id="3.50.50.60">
    <property type="entry name" value="FAD/NAD(P)-binding domain"/>
    <property type="match status" value="1"/>
</dbReference>
<keyword evidence="2" id="KW-0479">Metal-binding</keyword>
<proteinExistence type="predicted"/>
<dbReference type="InterPro" id="IPR036188">
    <property type="entry name" value="FAD/NAD-bd_sf"/>
</dbReference>
<dbReference type="PANTHER" id="PTHR43498">
    <property type="entry name" value="FERREDOXIN:COB-COM HETERODISULFIDE REDUCTASE SUBUNIT A"/>
    <property type="match status" value="1"/>
</dbReference>
<dbReference type="OrthoDB" id="668499at2"/>
<keyword evidence="5" id="KW-0411">Iron-sulfur</keyword>
<protein>
    <submittedName>
        <fullName evidence="6">FAD-dependent oxidoreductase</fullName>
    </submittedName>
</protein>
<dbReference type="PROSITE" id="PS51257">
    <property type="entry name" value="PROKAR_LIPOPROTEIN"/>
    <property type="match status" value="1"/>
</dbReference>
<evidence type="ECO:0000256" key="5">
    <source>
        <dbReference type="ARBA" id="ARBA00023014"/>
    </source>
</evidence>
<comment type="caution">
    <text evidence="6">The sequence shown here is derived from an EMBL/GenBank/DDBJ whole genome shotgun (WGS) entry which is preliminary data.</text>
</comment>
<evidence type="ECO:0000256" key="3">
    <source>
        <dbReference type="ARBA" id="ARBA00023002"/>
    </source>
</evidence>
<accession>A0A3B0BVF7</accession>